<sequence length="588" mass="63069">MEKLLQLAVPAIIGLVALLAIGLVIARLYIRAEKDRAYVRTGLGGQKVVLDGGSIVLPVFQSIAWVNLQTLRLEVRRDNADAMITRDRMRADIGVEFYVRVKPDGSSIALAAQTLGDRTNDAEQLRALVEAKFVDALRSVAATMALAELQEQRATFVQSVQTAVARDLELNGLELESASLTKLDQTDTKYFNPNNAFDAEGLTALTKITESRRQERNLTVRNTEVTIAQQDLEARQRTLDIDRQKKEAELSQQRDIVNKTAETRAAAAQKEAEARQAEEQARIAAEQAIAQRTATAKQAQETAGIEADLAIRQRQIESERTAETLAIAKKRDVEIADQDRAIAVADKSRAESEARAKAEEARALATSATESVETAKQVAIAERQRQTAVITARQQAEQDAAKVTIAAQAEKQAADDKATAIRTEAQADADAAKIRAEAQAKTYDVEAEGQRKINEARNAMSTAVIELEVTKERLRILPLALAEAVKPLEKIGDVRIIDMGGGLPGHAAGNGVNGTGGGNADSLLNTLLAYRANAPVIDKLLAEAGFAGGANPVQSLMAATTATKGAGAATPPATTQWTVPPTAAPDKD</sequence>
<reference evidence="10 11" key="1">
    <citation type="submission" date="2019-06" db="EMBL/GenBank/DDBJ databases">
        <title>New taxonomy in bacterial strain CC-CFT640, isolated from vineyard.</title>
        <authorList>
            <person name="Lin S.-Y."/>
            <person name="Tsai C.-F."/>
            <person name="Young C.-C."/>
        </authorList>
    </citation>
    <scope>NUCLEOTIDE SEQUENCE [LARGE SCALE GENOMIC DNA]</scope>
    <source>
        <strain evidence="10 11">CC-CFT640</strain>
    </source>
</reference>
<dbReference type="Gene3D" id="3.30.479.30">
    <property type="entry name" value="Band 7 domain"/>
    <property type="match status" value="1"/>
</dbReference>
<keyword evidence="8" id="KW-1133">Transmembrane helix</keyword>
<dbReference type="AlphaFoldDB" id="A0A5C8PIV4"/>
<accession>A0A5C8PIV4</accession>
<dbReference type="InterPro" id="IPR001107">
    <property type="entry name" value="Band_7"/>
</dbReference>
<comment type="caution">
    <text evidence="10">The sequence shown here is derived from an EMBL/GenBank/DDBJ whole genome shotgun (WGS) entry which is preliminary data.</text>
</comment>
<feature type="transmembrane region" description="Helical" evidence="8">
    <location>
        <begin position="6"/>
        <end position="30"/>
    </location>
</feature>
<dbReference type="PANTHER" id="PTHR13806:SF31">
    <property type="entry name" value="FLOTILLIN-LIKE PROTEIN 1-RELATED"/>
    <property type="match status" value="1"/>
</dbReference>
<keyword evidence="11" id="KW-1185">Reference proteome</keyword>
<evidence type="ECO:0000256" key="1">
    <source>
        <dbReference type="ARBA" id="ARBA00004167"/>
    </source>
</evidence>
<evidence type="ECO:0000256" key="4">
    <source>
        <dbReference type="ARBA" id="ARBA00022475"/>
    </source>
</evidence>
<evidence type="ECO:0000313" key="10">
    <source>
        <dbReference type="EMBL" id="TXL73575.1"/>
    </source>
</evidence>
<evidence type="ECO:0000259" key="9">
    <source>
        <dbReference type="SMART" id="SM00244"/>
    </source>
</evidence>
<dbReference type="InterPro" id="IPR036013">
    <property type="entry name" value="Band_7/SPFH_dom_sf"/>
</dbReference>
<gene>
    <name evidence="10" type="ORF">FHP25_20570</name>
</gene>
<dbReference type="InterPro" id="IPR027705">
    <property type="entry name" value="Flotillin_fam"/>
</dbReference>
<dbReference type="Pfam" id="PF15975">
    <property type="entry name" value="Flot"/>
    <property type="match status" value="1"/>
</dbReference>
<keyword evidence="8" id="KW-0812">Transmembrane</keyword>
<keyword evidence="6" id="KW-0175">Coiled coil</keyword>
<dbReference type="SUPFAM" id="SSF117892">
    <property type="entry name" value="Band 7/SPFH domain"/>
    <property type="match status" value="1"/>
</dbReference>
<keyword evidence="5 8" id="KW-0472">Membrane</keyword>
<dbReference type="InterPro" id="IPR031905">
    <property type="entry name" value="Flotillin_C"/>
</dbReference>
<feature type="domain" description="Band 7" evidence="9">
    <location>
        <begin position="26"/>
        <end position="195"/>
    </location>
</feature>
<evidence type="ECO:0000256" key="3">
    <source>
        <dbReference type="ARBA" id="ARBA00007161"/>
    </source>
</evidence>
<evidence type="ECO:0000313" key="11">
    <source>
        <dbReference type="Proteomes" id="UP000321638"/>
    </source>
</evidence>
<evidence type="ECO:0000256" key="8">
    <source>
        <dbReference type="SAM" id="Phobius"/>
    </source>
</evidence>
<keyword evidence="4" id="KW-1003">Cell membrane</keyword>
<name>A0A5C8PIV4_9HYPH</name>
<comment type="subcellular location">
    <subcellularLocation>
        <location evidence="2">Cell membrane</location>
    </subcellularLocation>
    <subcellularLocation>
        <location evidence="1">Membrane</location>
        <topology evidence="1">Single-pass membrane protein</topology>
    </subcellularLocation>
</comment>
<evidence type="ECO:0000256" key="2">
    <source>
        <dbReference type="ARBA" id="ARBA00004236"/>
    </source>
</evidence>
<proteinExistence type="inferred from homology"/>
<dbReference type="GO" id="GO:0005886">
    <property type="term" value="C:plasma membrane"/>
    <property type="evidence" value="ECO:0007669"/>
    <property type="project" value="UniProtKB-SubCell"/>
</dbReference>
<organism evidence="10 11">
    <name type="scientific">Vineibacter terrae</name>
    <dbReference type="NCBI Taxonomy" id="2586908"/>
    <lineage>
        <taxon>Bacteria</taxon>
        <taxon>Pseudomonadati</taxon>
        <taxon>Pseudomonadota</taxon>
        <taxon>Alphaproteobacteria</taxon>
        <taxon>Hyphomicrobiales</taxon>
        <taxon>Vineibacter</taxon>
    </lineage>
</organism>
<dbReference type="EMBL" id="VDUZ01000024">
    <property type="protein sequence ID" value="TXL73575.1"/>
    <property type="molecule type" value="Genomic_DNA"/>
</dbReference>
<dbReference type="PANTHER" id="PTHR13806">
    <property type="entry name" value="FLOTILLIN-RELATED"/>
    <property type="match status" value="1"/>
</dbReference>
<dbReference type="RefSeq" id="WP_147848849.1">
    <property type="nucleotide sequence ID" value="NZ_VDUZ01000024.1"/>
</dbReference>
<feature type="coiled-coil region" evidence="6">
    <location>
        <begin position="258"/>
        <end position="287"/>
    </location>
</feature>
<dbReference type="Pfam" id="PF01145">
    <property type="entry name" value="Band_7"/>
    <property type="match status" value="1"/>
</dbReference>
<evidence type="ECO:0000256" key="5">
    <source>
        <dbReference type="ARBA" id="ARBA00023136"/>
    </source>
</evidence>
<protein>
    <submittedName>
        <fullName evidence="10">Flotillin family protein</fullName>
    </submittedName>
</protein>
<evidence type="ECO:0000256" key="7">
    <source>
        <dbReference type="SAM" id="MobiDB-lite"/>
    </source>
</evidence>
<dbReference type="CDD" id="cd03399">
    <property type="entry name" value="SPFH_flotillin"/>
    <property type="match status" value="1"/>
</dbReference>
<dbReference type="Proteomes" id="UP000321638">
    <property type="component" value="Unassembled WGS sequence"/>
</dbReference>
<feature type="compositionally biased region" description="Low complexity" evidence="7">
    <location>
        <begin position="565"/>
        <end position="581"/>
    </location>
</feature>
<comment type="similarity">
    <text evidence="3">Belongs to the band 7/mec-2 family. Flotillin subfamily.</text>
</comment>
<dbReference type="SMART" id="SM00244">
    <property type="entry name" value="PHB"/>
    <property type="match status" value="1"/>
</dbReference>
<dbReference type="OrthoDB" id="9815577at2"/>
<evidence type="ECO:0000256" key="6">
    <source>
        <dbReference type="SAM" id="Coils"/>
    </source>
</evidence>
<feature type="region of interest" description="Disordered" evidence="7">
    <location>
        <begin position="565"/>
        <end position="588"/>
    </location>
</feature>